<dbReference type="PANTHER" id="PTHR44688:SF16">
    <property type="entry name" value="DNA-BINDING TRANSCRIPTIONAL ACTIVATOR DEVR_DOSR"/>
    <property type="match status" value="1"/>
</dbReference>
<dbReference type="Proteomes" id="UP001595912">
    <property type="component" value="Unassembled WGS sequence"/>
</dbReference>
<reference evidence="6" key="1">
    <citation type="journal article" date="2019" name="Int. J. Syst. Evol. Microbiol.">
        <title>The Global Catalogue of Microorganisms (GCM) 10K type strain sequencing project: providing services to taxonomists for standard genome sequencing and annotation.</title>
        <authorList>
            <consortium name="The Broad Institute Genomics Platform"/>
            <consortium name="The Broad Institute Genome Sequencing Center for Infectious Disease"/>
            <person name="Wu L."/>
            <person name="Ma J."/>
        </authorList>
    </citation>
    <scope>NUCLEOTIDE SEQUENCE [LARGE SCALE GENOMIC DNA]</scope>
    <source>
        <strain evidence="6">CGMCC 4.7152</strain>
    </source>
</reference>
<protein>
    <submittedName>
        <fullName evidence="5">LuxR C-terminal-related transcriptional regulator</fullName>
    </submittedName>
</protein>
<keyword evidence="2" id="KW-0238">DNA-binding</keyword>
<proteinExistence type="predicted"/>
<evidence type="ECO:0000259" key="4">
    <source>
        <dbReference type="PROSITE" id="PS50043"/>
    </source>
</evidence>
<evidence type="ECO:0000256" key="3">
    <source>
        <dbReference type="ARBA" id="ARBA00023163"/>
    </source>
</evidence>
<keyword evidence="3" id="KW-0804">Transcription</keyword>
<dbReference type="InterPro" id="IPR011990">
    <property type="entry name" value="TPR-like_helical_dom_sf"/>
</dbReference>
<dbReference type="Gene3D" id="1.10.10.10">
    <property type="entry name" value="Winged helix-like DNA-binding domain superfamily/Winged helix DNA-binding domain"/>
    <property type="match status" value="1"/>
</dbReference>
<name>A0ABV9VN39_9ACTN</name>
<dbReference type="Pfam" id="PF13191">
    <property type="entry name" value="AAA_16"/>
    <property type="match status" value="1"/>
</dbReference>
<dbReference type="InterPro" id="IPR036388">
    <property type="entry name" value="WH-like_DNA-bd_sf"/>
</dbReference>
<feature type="domain" description="HTH luxR-type" evidence="4">
    <location>
        <begin position="820"/>
        <end position="885"/>
    </location>
</feature>
<dbReference type="EMBL" id="JBHSIU010000010">
    <property type="protein sequence ID" value="MFC4997780.1"/>
    <property type="molecule type" value="Genomic_DNA"/>
</dbReference>
<organism evidence="5 6">
    <name type="scientific">Dactylosporangium cerinum</name>
    <dbReference type="NCBI Taxonomy" id="1434730"/>
    <lineage>
        <taxon>Bacteria</taxon>
        <taxon>Bacillati</taxon>
        <taxon>Actinomycetota</taxon>
        <taxon>Actinomycetes</taxon>
        <taxon>Micromonosporales</taxon>
        <taxon>Micromonosporaceae</taxon>
        <taxon>Dactylosporangium</taxon>
    </lineage>
</organism>
<dbReference type="SMART" id="SM00421">
    <property type="entry name" value="HTH_LUXR"/>
    <property type="match status" value="1"/>
</dbReference>
<dbReference type="InterPro" id="IPR000792">
    <property type="entry name" value="Tscrpt_reg_LuxR_C"/>
</dbReference>
<dbReference type="InterPro" id="IPR016032">
    <property type="entry name" value="Sig_transdc_resp-reg_C-effctor"/>
</dbReference>
<dbReference type="SUPFAM" id="SSF48452">
    <property type="entry name" value="TPR-like"/>
    <property type="match status" value="1"/>
</dbReference>
<evidence type="ECO:0000256" key="2">
    <source>
        <dbReference type="ARBA" id="ARBA00023125"/>
    </source>
</evidence>
<dbReference type="Gene3D" id="3.40.50.300">
    <property type="entry name" value="P-loop containing nucleotide triphosphate hydrolases"/>
    <property type="match status" value="1"/>
</dbReference>
<dbReference type="PROSITE" id="PS50043">
    <property type="entry name" value="HTH_LUXR_2"/>
    <property type="match status" value="1"/>
</dbReference>
<evidence type="ECO:0000313" key="6">
    <source>
        <dbReference type="Proteomes" id="UP001595912"/>
    </source>
</evidence>
<accession>A0ABV9VN39</accession>
<dbReference type="SUPFAM" id="SSF52540">
    <property type="entry name" value="P-loop containing nucleoside triphosphate hydrolases"/>
    <property type="match status" value="1"/>
</dbReference>
<dbReference type="CDD" id="cd06170">
    <property type="entry name" value="LuxR_C_like"/>
    <property type="match status" value="1"/>
</dbReference>
<evidence type="ECO:0000313" key="5">
    <source>
        <dbReference type="EMBL" id="MFC4997780.1"/>
    </source>
</evidence>
<keyword evidence="6" id="KW-1185">Reference proteome</keyword>
<dbReference type="InterPro" id="IPR041664">
    <property type="entry name" value="AAA_16"/>
</dbReference>
<dbReference type="RefSeq" id="WP_380114019.1">
    <property type="nucleotide sequence ID" value="NZ_JBHSIU010000010.1"/>
</dbReference>
<keyword evidence="1" id="KW-0805">Transcription regulation</keyword>
<dbReference type="InterPro" id="IPR059106">
    <property type="entry name" value="WHD_MalT"/>
</dbReference>
<sequence length="887" mass="94763">MAPVVSRCHAGPIDTIRSVTGDAPDRAAASALLPAKLARPEPVERWLRRERLIDALWSLTDRPVTVVTGPAGSGKSQLIAAWADDSPGWDAIAWLTLDQDDRRQPARMWRHLLAALRRAGALLPAALLDWTEGCDHGAVIELAAVLARHHDPIVLVLDDVGWLDAEQLHEVEFLLRHAQGRLRLVLIGRHRPRFPLHRYRLTDQLSELPAADLALHPAEVRALFALYGVDLTDAALDEVTRQTLGWLAGVRLCAMAMRAGDGVTVPALAGHDYVVDYFTGEILDRLTPPQRRLLAGVGRLDAFTAELAALVGGPHGTRGAWDVLADLEEAGAFLEDVPGMRGTHRFHPLFRAVLRDRLRLPAEEERSARLVAARWCAGHGELPGAVGHAAAVGAWDAAARFVVDGLAVAEVIMDGPTGLLTGLLAGMPATPATSEGVMVAAALALSHDDVARAERLLAGDAWLPGPDAALPSRLAACLVRQTVAYETGDAELLQAVTQTAMQLLPQVDPGRVAARPELSVFVLSGVATAHLRAGRLAQAADGYAAAIRAAVSERCGGLLAYCTQHLAFTEALLGRLRAAYDAAQWASDVVARTQALNRGPRHVADAALAWVAVERYDTAAAWHHLHTAEAGLEAGAGPRETVYAATLAIVRSRLLRARGELPAALSVLRGTPVAAPARRWVRDELDLAELRVLVAMGRHEEAFHGLTRLGGNADDRPEVDVVRGAAFLAAGDPQHAVECAHRVLRQPGLPVGVLVDAWLLVAAATARQGDHARAAEALQTAVEFTVDDGGTRAVYESDAALRRLLRLPGVAVADPGRSLVAGPVPVLSARQAEVLRHLAALTPVEEVAAMMHVSVGTVRTHIRDVLRKLQVTSRSEAVRRARELGLV</sequence>
<dbReference type="Pfam" id="PF25873">
    <property type="entry name" value="WHD_MalT"/>
    <property type="match status" value="1"/>
</dbReference>
<dbReference type="InterPro" id="IPR027417">
    <property type="entry name" value="P-loop_NTPase"/>
</dbReference>
<evidence type="ECO:0000256" key="1">
    <source>
        <dbReference type="ARBA" id="ARBA00023015"/>
    </source>
</evidence>
<dbReference type="Pfam" id="PF00196">
    <property type="entry name" value="GerE"/>
    <property type="match status" value="1"/>
</dbReference>
<comment type="caution">
    <text evidence="5">The sequence shown here is derived from an EMBL/GenBank/DDBJ whole genome shotgun (WGS) entry which is preliminary data.</text>
</comment>
<gene>
    <name evidence="5" type="ORF">ACFPIJ_08065</name>
</gene>
<dbReference type="PANTHER" id="PTHR44688">
    <property type="entry name" value="DNA-BINDING TRANSCRIPTIONAL ACTIVATOR DEVR_DOSR"/>
    <property type="match status" value="1"/>
</dbReference>
<dbReference type="Gene3D" id="1.25.40.10">
    <property type="entry name" value="Tetratricopeptide repeat domain"/>
    <property type="match status" value="1"/>
</dbReference>
<dbReference type="SUPFAM" id="SSF46894">
    <property type="entry name" value="C-terminal effector domain of the bipartite response regulators"/>
    <property type="match status" value="1"/>
</dbReference>